<reference evidence="1 2" key="1">
    <citation type="journal article" date="2018" name="Mol. Biol. Evol.">
        <title>Analysis of the draft genome of the red seaweed Gracilariopsis chorda provides insights into genome size evolution in Rhodophyta.</title>
        <authorList>
            <person name="Lee J."/>
            <person name="Yang E.C."/>
            <person name="Graf L."/>
            <person name="Yang J.H."/>
            <person name="Qiu H."/>
            <person name="Zel Zion U."/>
            <person name="Chan C.X."/>
            <person name="Stephens T.G."/>
            <person name="Weber A.P.M."/>
            <person name="Boo G.H."/>
            <person name="Boo S.M."/>
            <person name="Kim K.M."/>
            <person name="Shin Y."/>
            <person name="Jung M."/>
            <person name="Lee S.J."/>
            <person name="Yim H.S."/>
            <person name="Lee J.H."/>
            <person name="Bhattacharya D."/>
            <person name="Yoon H.S."/>
        </authorList>
    </citation>
    <scope>NUCLEOTIDE SEQUENCE [LARGE SCALE GENOMIC DNA]</scope>
    <source>
        <strain evidence="1 2">SKKU-2015</strain>
        <tissue evidence="1">Whole body</tissue>
    </source>
</reference>
<organism evidence="1 2">
    <name type="scientific">Gracilariopsis chorda</name>
    <dbReference type="NCBI Taxonomy" id="448386"/>
    <lineage>
        <taxon>Eukaryota</taxon>
        <taxon>Rhodophyta</taxon>
        <taxon>Florideophyceae</taxon>
        <taxon>Rhodymeniophycidae</taxon>
        <taxon>Gracilariales</taxon>
        <taxon>Gracilariaceae</taxon>
        <taxon>Gracilariopsis</taxon>
    </lineage>
</organism>
<keyword evidence="2" id="KW-1185">Reference proteome</keyword>
<dbReference type="Proteomes" id="UP000247409">
    <property type="component" value="Unassembled WGS sequence"/>
</dbReference>
<dbReference type="OrthoDB" id="10261052at2759"/>
<dbReference type="AlphaFoldDB" id="A0A2V3IQD1"/>
<evidence type="ECO:0000313" key="2">
    <source>
        <dbReference type="Proteomes" id="UP000247409"/>
    </source>
</evidence>
<comment type="caution">
    <text evidence="1">The sequence shown here is derived from an EMBL/GenBank/DDBJ whole genome shotgun (WGS) entry which is preliminary data.</text>
</comment>
<sequence length="240" mass="26119">MIAGLVTAMCEFSMGAISLPVATVELEDTCLSLVELPVDDLHRDKEFLRAVVFHDSSDGPSYGHVLGLELLTMFKAEYGERLLNMQLGNEEYVEHVFKPFNAKVRTAVISSVKPLMRALEAEPGVKQVFLLQHNPDDTFSKSLYRIWYSSSPVGGGTLLADLQALLSAGDDVLAKQGDESSVITLGNNVRIERLEAATMLVLTHPSSSCASVQNAIISCTRVLANLFSLMRGLKGSHGQH</sequence>
<proteinExistence type="predicted"/>
<accession>A0A2V3IQD1</accession>
<gene>
    <name evidence="1" type="ORF">BWQ96_06913</name>
</gene>
<dbReference type="EMBL" id="NBIV01000128">
    <property type="protein sequence ID" value="PXF43350.1"/>
    <property type="molecule type" value="Genomic_DNA"/>
</dbReference>
<protein>
    <submittedName>
        <fullName evidence="1">Uncharacterized protein</fullName>
    </submittedName>
</protein>
<name>A0A2V3IQD1_9FLOR</name>
<evidence type="ECO:0000313" key="1">
    <source>
        <dbReference type="EMBL" id="PXF43350.1"/>
    </source>
</evidence>